<protein>
    <submittedName>
        <fullName evidence="12">Lymphocyte antigen-6, epidermis</fullName>
    </submittedName>
</protein>
<keyword evidence="4 10" id="KW-0732">Signal</keyword>
<keyword evidence="5" id="KW-0472">Membrane</keyword>
<feature type="signal peptide" evidence="10">
    <location>
        <begin position="1"/>
        <end position="19"/>
    </location>
</feature>
<evidence type="ECO:0000259" key="11">
    <source>
        <dbReference type="Pfam" id="PF00021"/>
    </source>
</evidence>
<proteinExistence type="inferred from homology"/>
<keyword evidence="3" id="KW-0336">GPI-anchor</keyword>
<evidence type="ECO:0000256" key="7">
    <source>
        <dbReference type="ARBA" id="ARBA00023180"/>
    </source>
</evidence>
<evidence type="ECO:0000256" key="5">
    <source>
        <dbReference type="ARBA" id="ARBA00023136"/>
    </source>
</evidence>
<dbReference type="AlphaFoldDB" id="A0A3Q2P7U6"/>
<dbReference type="Pfam" id="PF00021">
    <property type="entry name" value="UPAR_LY6"/>
    <property type="match status" value="1"/>
</dbReference>
<evidence type="ECO:0000256" key="1">
    <source>
        <dbReference type="ARBA" id="ARBA00004609"/>
    </source>
</evidence>
<dbReference type="InterPro" id="IPR016054">
    <property type="entry name" value="LY6_UPA_recep-like"/>
</dbReference>
<evidence type="ECO:0000313" key="12">
    <source>
        <dbReference type="Ensembl" id="ENSFHEP00000007890.1"/>
    </source>
</evidence>
<feature type="domain" description="UPAR/Ly6" evidence="11">
    <location>
        <begin position="18"/>
        <end position="97"/>
    </location>
</feature>
<dbReference type="Gene3D" id="2.10.60.10">
    <property type="entry name" value="CD59"/>
    <property type="match status" value="1"/>
</dbReference>
<evidence type="ECO:0000256" key="8">
    <source>
        <dbReference type="ARBA" id="ARBA00023288"/>
    </source>
</evidence>
<keyword evidence="8" id="KW-0449">Lipoprotein</keyword>
<evidence type="ECO:0000256" key="9">
    <source>
        <dbReference type="ARBA" id="ARBA00029446"/>
    </source>
</evidence>
<dbReference type="SUPFAM" id="SSF57302">
    <property type="entry name" value="Snake toxin-like"/>
    <property type="match status" value="1"/>
</dbReference>
<dbReference type="Proteomes" id="UP000265000">
    <property type="component" value="Unplaced"/>
</dbReference>
<evidence type="ECO:0000256" key="4">
    <source>
        <dbReference type="ARBA" id="ARBA00022729"/>
    </source>
</evidence>
<dbReference type="GO" id="GO:0098552">
    <property type="term" value="C:side of membrane"/>
    <property type="evidence" value="ECO:0007669"/>
    <property type="project" value="UniProtKB-KW"/>
</dbReference>
<accession>A0A3Q2P7U6</accession>
<reference evidence="12" key="2">
    <citation type="submission" date="2025-09" db="UniProtKB">
        <authorList>
            <consortium name="Ensembl"/>
        </authorList>
    </citation>
    <scope>IDENTIFICATION</scope>
</reference>
<evidence type="ECO:0000256" key="6">
    <source>
        <dbReference type="ARBA" id="ARBA00023157"/>
    </source>
</evidence>
<dbReference type="PANTHER" id="PTHR47613:SF1">
    <property type="entry name" value="SPERM ACROSOME MEMBRANE-ASSOCIATED PROTEIN 4"/>
    <property type="match status" value="1"/>
</dbReference>
<dbReference type="InterPro" id="IPR046354">
    <property type="entry name" value="SPACA4/Bouncer"/>
</dbReference>
<evidence type="ECO:0000256" key="3">
    <source>
        <dbReference type="ARBA" id="ARBA00022622"/>
    </source>
</evidence>
<keyword evidence="2" id="KW-1003">Cell membrane</keyword>
<feature type="chain" id="PRO_5018625871" evidence="10">
    <location>
        <begin position="20"/>
        <end position="124"/>
    </location>
</feature>
<dbReference type="GO" id="GO:0035036">
    <property type="term" value="P:sperm-egg recognition"/>
    <property type="evidence" value="ECO:0007669"/>
    <property type="project" value="TreeGrafter"/>
</dbReference>
<dbReference type="GO" id="GO:0005886">
    <property type="term" value="C:plasma membrane"/>
    <property type="evidence" value="ECO:0007669"/>
    <property type="project" value="UniProtKB-SubCell"/>
</dbReference>
<dbReference type="Ensembl" id="ENSFHET00000003054.1">
    <property type="protein sequence ID" value="ENSFHEP00000007890.1"/>
    <property type="gene ID" value="ENSFHEG00000009051.1"/>
</dbReference>
<keyword evidence="7" id="KW-0325">Glycoprotein</keyword>
<organism evidence="12 13">
    <name type="scientific">Fundulus heteroclitus</name>
    <name type="common">Killifish</name>
    <name type="synonym">Mummichog</name>
    <dbReference type="NCBI Taxonomy" id="8078"/>
    <lineage>
        <taxon>Eukaryota</taxon>
        <taxon>Metazoa</taxon>
        <taxon>Chordata</taxon>
        <taxon>Craniata</taxon>
        <taxon>Vertebrata</taxon>
        <taxon>Euteleostomi</taxon>
        <taxon>Actinopterygii</taxon>
        <taxon>Neopterygii</taxon>
        <taxon>Teleostei</taxon>
        <taxon>Neoteleostei</taxon>
        <taxon>Acanthomorphata</taxon>
        <taxon>Ovalentaria</taxon>
        <taxon>Atherinomorphae</taxon>
        <taxon>Cyprinodontiformes</taxon>
        <taxon>Fundulidae</taxon>
        <taxon>Fundulus</taxon>
    </lineage>
</organism>
<dbReference type="InterPro" id="IPR045860">
    <property type="entry name" value="Snake_toxin-like_sf"/>
</dbReference>
<keyword evidence="13" id="KW-1185">Reference proteome</keyword>
<comment type="subcellular location">
    <subcellularLocation>
        <location evidence="1">Cell membrane</location>
        <topology evidence="1">Lipid-anchor</topology>
        <topology evidence="1">GPI-anchor</topology>
    </subcellularLocation>
</comment>
<name>A0A3Q2P7U6_FUNHE</name>
<keyword evidence="6" id="KW-1015">Disulfide bond</keyword>
<dbReference type="PANTHER" id="PTHR47613">
    <property type="entry name" value="SPERM ACROSOME MEMBRANE-ASSOCIATED PROTEIN 4"/>
    <property type="match status" value="1"/>
</dbReference>
<reference evidence="12" key="1">
    <citation type="submission" date="2025-08" db="UniProtKB">
        <authorList>
            <consortium name="Ensembl"/>
        </authorList>
    </citation>
    <scope>IDENTIFICATION</scope>
</reference>
<sequence length="124" mass="12910">MNSIAVILAVGLCFAVGQALQCYKCPLGIWNLCVTTKTTCESGEVCYSSVGSGAVIIKRKGCTNATTCNTPDRVTFGSNTTFYTLTKTCCDTDLCNMAPGLPGASGLSLAAVTIFYLLVANLMA</sequence>
<dbReference type="GeneTree" id="ENSGT00510000049347"/>
<comment type="similarity">
    <text evidence="9">Belongs to the SPACA4/bouncer family.</text>
</comment>
<evidence type="ECO:0000313" key="13">
    <source>
        <dbReference type="Proteomes" id="UP000265000"/>
    </source>
</evidence>
<evidence type="ECO:0000256" key="10">
    <source>
        <dbReference type="SAM" id="SignalP"/>
    </source>
</evidence>
<evidence type="ECO:0000256" key="2">
    <source>
        <dbReference type="ARBA" id="ARBA00022475"/>
    </source>
</evidence>